<dbReference type="Proteomes" id="UP000184512">
    <property type="component" value="Unassembled WGS sequence"/>
</dbReference>
<dbReference type="EMBL" id="FQZG01000122">
    <property type="protein sequence ID" value="SHJ97334.1"/>
    <property type="molecule type" value="Genomic_DNA"/>
</dbReference>
<evidence type="ECO:0000313" key="1">
    <source>
        <dbReference type="EMBL" id="SHJ97334.1"/>
    </source>
</evidence>
<dbReference type="RefSeq" id="WP_073191453.1">
    <property type="nucleotide sequence ID" value="NZ_FQZG01000122.1"/>
</dbReference>
<dbReference type="STRING" id="1123357.SAMN02745244_03681"/>
<protein>
    <recommendedName>
        <fullName evidence="3">Excreted virulence factor EspC, type VII ESX diderm</fullName>
    </recommendedName>
</protein>
<reference evidence="1 2" key="1">
    <citation type="submission" date="2016-11" db="EMBL/GenBank/DDBJ databases">
        <authorList>
            <person name="Jaros S."/>
            <person name="Januszkiewicz K."/>
            <person name="Wedrychowicz H."/>
        </authorList>
    </citation>
    <scope>NUCLEOTIDE SEQUENCE [LARGE SCALE GENOMIC DNA]</scope>
    <source>
        <strain evidence="1 2">DSM 12906</strain>
    </source>
</reference>
<organism evidence="1 2">
    <name type="scientific">Tessaracoccus bendigoensis DSM 12906</name>
    <dbReference type="NCBI Taxonomy" id="1123357"/>
    <lineage>
        <taxon>Bacteria</taxon>
        <taxon>Bacillati</taxon>
        <taxon>Actinomycetota</taxon>
        <taxon>Actinomycetes</taxon>
        <taxon>Propionibacteriales</taxon>
        <taxon>Propionibacteriaceae</taxon>
        <taxon>Tessaracoccus</taxon>
    </lineage>
</organism>
<dbReference type="AlphaFoldDB" id="A0A1M6NNU9"/>
<sequence>MNDVVFTPQSWVAASERVQEASDAFSRGAHRVTVAAAIAAPSSSPVDAAAVRGDSGLLIPWYELVGKAVEALNSDASKMAATGANYAQMEERGTRAAERFWS</sequence>
<gene>
    <name evidence="1" type="ORF">SAMN02745244_03681</name>
</gene>
<accession>A0A1M6NNU9</accession>
<keyword evidence="2" id="KW-1185">Reference proteome</keyword>
<proteinExistence type="predicted"/>
<name>A0A1M6NNU9_9ACTN</name>
<evidence type="ECO:0000313" key="2">
    <source>
        <dbReference type="Proteomes" id="UP000184512"/>
    </source>
</evidence>
<dbReference type="OrthoDB" id="9864231at2"/>
<evidence type="ECO:0008006" key="3">
    <source>
        <dbReference type="Google" id="ProtNLM"/>
    </source>
</evidence>